<evidence type="ECO:0000256" key="3">
    <source>
        <dbReference type="HAMAP-Rule" id="MF_01537"/>
    </source>
</evidence>
<name>A0A1S6HXK1_9GAMM</name>
<comment type="catalytic activity">
    <reaction evidence="3">
        <text>a purine D-ribonucleoside + phosphate = a purine nucleobase + alpha-D-ribose 1-phosphate</text>
        <dbReference type="Rhea" id="RHEA:19805"/>
        <dbReference type="ChEBI" id="CHEBI:26386"/>
        <dbReference type="ChEBI" id="CHEBI:43474"/>
        <dbReference type="ChEBI" id="CHEBI:57720"/>
        <dbReference type="ChEBI" id="CHEBI:142355"/>
        <dbReference type="EC" id="2.4.2.1"/>
    </reaction>
</comment>
<dbReference type="EC" id="2.4.2.2" evidence="3"/>
<evidence type="ECO:0000256" key="1">
    <source>
        <dbReference type="ARBA" id="ARBA00022676"/>
    </source>
</evidence>
<dbReference type="PANTHER" id="PTHR36540">
    <property type="entry name" value="PYRIMIDINE/PURINE NUCLEOSIDE PHOSPHORYLASE"/>
    <property type="match status" value="1"/>
</dbReference>
<comment type="catalytic activity">
    <reaction evidence="3">
        <text>guanosine + phosphate = alpha-D-ribose 1-phosphate + guanine</text>
        <dbReference type="Rhea" id="RHEA:13233"/>
        <dbReference type="ChEBI" id="CHEBI:16235"/>
        <dbReference type="ChEBI" id="CHEBI:16750"/>
        <dbReference type="ChEBI" id="CHEBI:43474"/>
        <dbReference type="ChEBI" id="CHEBI:57720"/>
        <dbReference type="EC" id="2.4.2.1"/>
    </reaction>
</comment>
<protein>
    <recommendedName>
        <fullName evidence="3">Pyrimidine/purine nucleoside phosphorylase</fullName>
        <ecNumber evidence="3">2.4.2.1</ecNumber>
        <ecNumber evidence="3">2.4.2.2</ecNumber>
    </recommendedName>
    <alternativeName>
        <fullName evidence="3">Adenosine phosphorylase</fullName>
    </alternativeName>
    <alternativeName>
        <fullName evidence="3">Cytidine phosphorylase</fullName>
    </alternativeName>
    <alternativeName>
        <fullName evidence="3">Guanosine phosphorylase</fullName>
    </alternativeName>
    <alternativeName>
        <fullName evidence="3">Inosine phosphorylase</fullName>
    </alternativeName>
    <alternativeName>
        <fullName evidence="3">Thymidine phosphorylase</fullName>
    </alternativeName>
    <alternativeName>
        <fullName evidence="3">Uridine phosphorylase</fullName>
    </alternativeName>
    <alternativeName>
        <fullName evidence="3">Xanthosine phosphorylase</fullName>
    </alternativeName>
</protein>
<comment type="catalytic activity">
    <reaction evidence="3">
        <text>cytidine + phosphate = cytosine + alpha-D-ribose 1-phosphate</text>
        <dbReference type="Rhea" id="RHEA:52540"/>
        <dbReference type="ChEBI" id="CHEBI:16040"/>
        <dbReference type="ChEBI" id="CHEBI:17562"/>
        <dbReference type="ChEBI" id="CHEBI:43474"/>
        <dbReference type="ChEBI" id="CHEBI:57720"/>
        <dbReference type="EC" id="2.4.2.2"/>
    </reaction>
</comment>
<comment type="function">
    <text evidence="3">Catalyzes the phosphorolysis of diverse nucleosides, yielding D-ribose 1-phosphate and the respective free bases. Can use uridine, adenosine, guanosine, cytidine, thymidine, inosine and xanthosine as substrates. Also catalyzes the reverse reactions.</text>
</comment>
<dbReference type="PANTHER" id="PTHR36540:SF1">
    <property type="entry name" value="PYRIMIDINE_PURINE NUCLEOSIDE PHOSPHORYLASE"/>
    <property type="match status" value="1"/>
</dbReference>
<dbReference type="EC" id="2.4.2.1" evidence="3"/>
<keyword evidence="2 3" id="KW-0808">Transferase</keyword>
<dbReference type="AlphaFoldDB" id="A0A1S6HXK1"/>
<keyword evidence="1 3" id="KW-0328">Glycosyltransferase</keyword>
<dbReference type="InterPro" id="IPR014710">
    <property type="entry name" value="RmlC-like_jellyroll"/>
</dbReference>
<gene>
    <name evidence="3" type="primary">ppnP</name>
    <name evidence="4" type="ORF">Sps_05238</name>
</gene>
<comment type="catalytic activity">
    <reaction evidence="3">
        <text>inosine + phosphate = alpha-D-ribose 1-phosphate + hypoxanthine</text>
        <dbReference type="Rhea" id="RHEA:27646"/>
        <dbReference type="ChEBI" id="CHEBI:17368"/>
        <dbReference type="ChEBI" id="CHEBI:17596"/>
        <dbReference type="ChEBI" id="CHEBI:43474"/>
        <dbReference type="ChEBI" id="CHEBI:57720"/>
        <dbReference type="EC" id="2.4.2.1"/>
    </reaction>
</comment>
<dbReference type="InterPro" id="IPR009664">
    <property type="entry name" value="Ppnp"/>
</dbReference>
<dbReference type="GO" id="GO:0047975">
    <property type="term" value="F:guanosine phosphorylase activity"/>
    <property type="evidence" value="ECO:0007669"/>
    <property type="project" value="RHEA"/>
</dbReference>
<dbReference type="GO" id="GO:0004850">
    <property type="term" value="F:uridine phosphorylase activity"/>
    <property type="evidence" value="ECO:0007669"/>
    <property type="project" value="RHEA"/>
</dbReference>
<evidence type="ECO:0000313" key="5">
    <source>
        <dbReference type="Proteomes" id="UP000189545"/>
    </source>
</evidence>
<dbReference type="InterPro" id="IPR011051">
    <property type="entry name" value="RmlC_Cupin_sf"/>
</dbReference>
<dbReference type="Pfam" id="PF06865">
    <property type="entry name" value="Ppnp"/>
    <property type="match status" value="1"/>
</dbReference>
<dbReference type="RefSeq" id="WP_077755111.1">
    <property type="nucleotide sequence ID" value="NZ_CP014782.1"/>
</dbReference>
<accession>A0A1S6HXK1</accession>
<dbReference type="GO" id="GO:0009032">
    <property type="term" value="F:thymidine phosphorylase activity"/>
    <property type="evidence" value="ECO:0007669"/>
    <property type="project" value="RHEA"/>
</dbReference>
<evidence type="ECO:0000313" key="4">
    <source>
        <dbReference type="EMBL" id="AQS40307.1"/>
    </source>
</evidence>
<dbReference type="SUPFAM" id="SSF51182">
    <property type="entry name" value="RmlC-like cupins"/>
    <property type="match status" value="1"/>
</dbReference>
<comment type="similarity">
    <text evidence="3">Belongs to the nucleoside phosphorylase PpnP family.</text>
</comment>
<dbReference type="OrthoDB" id="9793848at2"/>
<dbReference type="FunFam" id="2.60.120.10:FF:000016">
    <property type="entry name" value="Pyrimidine/purine nucleoside phosphorylase"/>
    <property type="match status" value="1"/>
</dbReference>
<reference evidence="4 5" key="1">
    <citation type="submission" date="2016-03" db="EMBL/GenBank/DDBJ databases">
        <title>Complete genome sequence of Shewanella psychrophila WP2, a deep sea bacterium isolated from west Pacific sediment.</title>
        <authorList>
            <person name="Xu G."/>
            <person name="Jian H."/>
        </authorList>
    </citation>
    <scope>NUCLEOTIDE SEQUENCE [LARGE SCALE GENOMIC DNA]</scope>
    <source>
        <strain evidence="4 5">WP2</strain>
    </source>
</reference>
<dbReference type="CDD" id="cd20296">
    <property type="entry name" value="cupin_PpnP-like"/>
    <property type="match status" value="1"/>
</dbReference>
<organism evidence="4 5">
    <name type="scientific">Shewanella psychrophila</name>
    <dbReference type="NCBI Taxonomy" id="225848"/>
    <lineage>
        <taxon>Bacteria</taxon>
        <taxon>Pseudomonadati</taxon>
        <taxon>Pseudomonadota</taxon>
        <taxon>Gammaproteobacteria</taxon>
        <taxon>Alteromonadales</taxon>
        <taxon>Shewanellaceae</taxon>
        <taxon>Shewanella</taxon>
    </lineage>
</organism>
<dbReference type="GO" id="GO:0005829">
    <property type="term" value="C:cytosol"/>
    <property type="evidence" value="ECO:0007669"/>
    <property type="project" value="TreeGrafter"/>
</dbReference>
<comment type="catalytic activity">
    <reaction evidence="3">
        <text>thymidine + phosphate = 2-deoxy-alpha-D-ribose 1-phosphate + thymine</text>
        <dbReference type="Rhea" id="RHEA:16037"/>
        <dbReference type="ChEBI" id="CHEBI:17748"/>
        <dbReference type="ChEBI" id="CHEBI:17821"/>
        <dbReference type="ChEBI" id="CHEBI:43474"/>
        <dbReference type="ChEBI" id="CHEBI:57259"/>
        <dbReference type="EC" id="2.4.2.2"/>
    </reaction>
</comment>
<evidence type="ECO:0000256" key="2">
    <source>
        <dbReference type="ARBA" id="ARBA00022679"/>
    </source>
</evidence>
<proteinExistence type="inferred from homology"/>
<dbReference type="STRING" id="225848.Sps_05238"/>
<sequence length="93" mass="9979">MLAVNEYFDGRVKSIGFQGEDKSASVGVMEPGDYEFGTAEPEVMIVVSGALTVLLPGSDGWQIFKTGSQFDVAGDAKFQVKVDTQTAYLCLYG</sequence>
<dbReference type="KEGG" id="spsw:Sps_05238"/>
<dbReference type="EMBL" id="CP014782">
    <property type="protein sequence ID" value="AQS40307.1"/>
    <property type="molecule type" value="Genomic_DNA"/>
</dbReference>
<dbReference type="HAMAP" id="MF_01537">
    <property type="entry name" value="Nucleos_phosphorylase_PpnP"/>
    <property type="match status" value="1"/>
</dbReference>
<dbReference type="Gene3D" id="2.60.120.10">
    <property type="entry name" value="Jelly Rolls"/>
    <property type="match status" value="1"/>
</dbReference>
<dbReference type="Proteomes" id="UP000189545">
    <property type="component" value="Chromosome"/>
</dbReference>
<dbReference type="GO" id="GO:0004731">
    <property type="term" value="F:purine-nucleoside phosphorylase activity"/>
    <property type="evidence" value="ECO:0007669"/>
    <property type="project" value="UniProtKB-UniRule"/>
</dbReference>
<comment type="catalytic activity">
    <reaction evidence="3">
        <text>xanthosine + phosphate = alpha-D-ribose 1-phosphate + xanthine</text>
        <dbReference type="Rhea" id="RHEA:27638"/>
        <dbReference type="ChEBI" id="CHEBI:17712"/>
        <dbReference type="ChEBI" id="CHEBI:18107"/>
        <dbReference type="ChEBI" id="CHEBI:43474"/>
        <dbReference type="ChEBI" id="CHEBI:57720"/>
        <dbReference type="EC" id="2.4.2.1"/>
    </reaction>
</comment>
<comment type="catalytic activity">
    <reaction evidence="3">
        <text>adenosine + phosphate = alpha-D-ribose 1-phosphate + adenine</text>
        <dbReference type="Rhea" id="RHEA:27642"/>
        <dbReference type="ChEBI" id="CHEBI:16335"/>
        <dbReference type="ChEBI" id="CHEBI:16708"/>
        <dbReference type="ChEBI" id="CHEBI:43474"/>
        <dbReference type="ChEBI" id="CHEBI:57720"/>
        <dbReference type="EC" id="2.4.2.1"/>
    </reaction>
</comment>
<keyword evidence="5" id="KW-1185">Reference proteome</keyword>
<comment type="catalytic activity">
    <reaction evidence="3">
        <text>uridine + phosphate = alpha-D-ribose 1-phosphate + uracil</text>
        <dbReference type="Rhea" id="RHEA:24388"/>
        <dbReference type="ChEBI" id="CHEBI:16704"/>
        <dbReference type="ChEBI" id="CHEBI:17568"/>
        <dbReference type="ChEBI" id="CHEBI:43474"/>
        <dbReference type="ChEBI" id="CHEBI:57720"/>
        <dbReference type="EC" id="2.4.2.2"/>
    </reaction>
</comment>